<feature type="transmembrane region" description="Helical" evidence="19">
    <location>
        <begin position="315"/>
        <end position="336"/>
    </location>
</feature>
<keyword evidence="9" id="KW-0520">NAD</keyword>
<evidence type="ECO:0000256" key="6">
    <source>
        <dbReference type="ARBA" id="ARBA00008750"/>
    </source>
</evidence>
<dbReference type="InterPro" id="IPR029045">
    <property type="entry name" value="ClpP/crotonase-like_dom_sf"/>
</dbReference>
<dbReference type="PROSITE" id="PS00067">
    <property type="entry name" value="3HCDH"/>
    <property type="match status" value="1"/>
</dbReference>
<dbReference type="InterPro" id="IPR006108">
    <property type="entry name" value="3HC_DH_C"/>
</dbReference>
<evidence type="ECO:0000259" key="20">
    <source>
        <dbReference type="Pfam" id="PF00725"/>
    </source>
</evidence>
<keyword evidence="13" id="KW-0456">Lyase</keyword>
<dbReference type="AlphaFoldDB" id="A0A0D2UVA0"/>
<comment type="catalytic activity">
    <reaction evidence="2">
        <text>a (3E)-enoyl-CoA = a 4-saturated (2E)-enoyl-CoA</text>
        <dbReference type="Rhea" id="RHEA:45228"/>
        <dbReference type="ChEBI" id="CHEBI:58521"/>
        <dbReference type="ChEBI" id="CHEBI:85097"/>
        <dbReference type="EC" id="5.3.3.8"/>
    </reaction>
</comment>
<evidence type="ECO:0000256" key="8">
    <source>
        <dbReference type="ARBA" id="ARBA00023002"/>
    </source>
</evidence>
<keyword evidence="14" id="KW-0511">Multifunctional enzyme</keyword>
<dbReference type="Gene3D" id="3.90.226.10">
    <property type="entry name" value="2-enoyl-CoA Hydratase, Chain A, domain 1"/>
    <property type="match status" value="1"/>
</dbReference>
<dbReference type="GO" id="GO:0004165">
    <property type="term" value="F:delta(3)-delta(2)-enoyl-CoA isomerase activity"/>
    <property type="evidence" value="ECO:0007669"/>
    <property type="project" value="UniProtKB-EC"/>
</dbReference>
<dbReference type="UniPathway" id="UPA00659"/>
<evidence type="ECO:0000256" key="18">
    <source>
        <dbReference type="RuleBase" id="RU003707"/>
    </source>
</evidence>
<dbReference type="SUPFAM" id="SSF52096">
    <property type="entry name" value="ClpP/crotonase"/>
    <property type="match status" value="1"/>
</dbReference>
<sequence>MGSKNNGRTTLEVGADGVAIITIINPPVNSLSPDVLYSLKESYDEALQRDDVKAIVVTGTNGKFSGGFDITSFDGMQSGKVEQPKLGFVSVEIVSDTLEAAKKPSVAAIDGLALGGGLEVAMACHARISTPTAQLGLPELQLGVIPGFGGTQRLPRLVGLTKSLEMMLTSKPVKGEEAVGLGLVDAVVSSHELIETARRWALDVLARRKPWVATLYKTEKLEPLGEAREIFNFARAQARKRAPNLKHPLVCIDVIEEGIVAGPRAGLWKEAEAFQVLLKSDTCKSLVHIFFAMRGTSKVPGITDRGLMPRQVRKVAVLGGGLMGSGIATALILSNYTVILKEVNEKFLEAGIDRVKANLQSRVKKGKMSQEKFEKTISLLSGVLDYERFRDVDMVIEAVIENVSLKQQIFADLEKFCSPHCILASNTSTIDLNLIGERTKSQDRIVGAHFFSPAHVMPLLEIVRTRQTSPQIIVDMLDVGKKIKKTPIVVGNCTGFAVNRMFFPYTQLGLFLVERGTDVYRIDRVITKFGMPMGPFRLADLVGFGVAIASGMQFIENFPERTYKSMLVPLMQEDKRTGEGTRKGFYSYDNERKPSPDPELYKYIEKSRSISGVAVDPKVRFVFETVVFGVTLLLSLKL</sequence>
<evidence type="ECO:0000256" key="7">
    <source>
        <dbReference type="ARBA" id="ARBA00022832"/>
    </source>
</evidence>
<dbReference type="FunFam" id="3.90.226.10:FF:000025">
    <property type="entry name" value="Peroxisomal fatty acid beta-oxidation multifunctional protein"/>
    <property type="match status" value="1"/>
</dbReference>
<protein>
    <submittedName>
        <fullName evidence="22">Uncharacterized protein</fullName>
    </submittedName>
</protein>
<dbReference type="Pfam" id="PF00378">
    <property type="entry name" value="ECH_1"/>
    <property type="match status" value="1"/>
</dbReference>
<evidence type="ECO:0000256" key="17">
    <source>
        <dbReference type="ARBA" id="ARBA00023717"/>
    </source>
</evidence>
<keyword evidence="12" id="KW-0413">Isomerase</keyword>
<evidence type="ECO:0000256" key="13">
    <source>
        <dbReference type="ARBA" id="ARBA00023239"/>
    </source>
</evidence>
<evidence type="ECO:0000256" key="5">
    <source>
        <dbReference type="ARBA" id="ARBA00007005"/>
    </source>
</evidence>
<dbReference type="SUPFAM" id="SSF51735">
    <property type="entry name" value="NAD(P)-binding Rossmann-fold domains"/>
    <property type="match status" value="1"/>
</dbReference>
<keyword evidence="8" id="KW-0560">Oxidoreductase</keyword>
<organism evidence="22 23">
    <name type="scientific">Gossypium raimondii</name>
    <name type="common">Peruvian cotton</name>
    <name type="synonym">Gossypium klotzschianum subsp. raimondii</name>
    <dbReference type="NCBI Taxonomy" id="29730"/>
    <lineage>
        <taxon>Eukaryota</taxon>
        <taxon>Viridiplantae</taxon>
        <taxon>Streptophyta</taxon>
        <taxon>Embryophyta</taxon>
        <taxon>Tracheophyta</taxon>
        <taxon>Spermatophyta</taxon>
        <taxon>Magnoliopsida</taxon>
        <taxon>eudicotyledons</taxon>
        <taxon>Gunneridae</taxon>
        <taxon>Pentapetalae</taxon>
        <taxon>rosids</taxon>
        <taxon>malvids</taxon>
        <taxon>Malvales</taxon>
        <taxon>Malvaceae</taxon>
        <taxon>Malvoideae</taxon>
        <taxon>Gossypium</taxon>
    </lineage>
</organism>
<name>A0A0D2UVA0_GOSRA</name>
<proteinExistence type="inferred from homology"/>
<dbReference type="Gene3D" id="3.40.50.720">
    <property type="entry name" value="NAD(P)-binding Rossmann-like Domain"/>
    <property type="match status" value="1"/>
</dbReference>
<keyword evidence="19" id="KW-0472">Membrane</keyword>
<comment type="catalytic activity">
    <reaction evidence="1">
        <text>a (3Z)-enoyl-CoA = a 4-saturated (2E)-enoyl-CoA</text>
        <dbReference type="Rhea" id="RHEA:45900"/>
        <dbReference type="ChEBI" id="CHEBI:85097"/>
        <dbReference type="ChEBI" id="CHEBI:85489"/>
        <dbReference type="EC" id="5.3.3.8"/>
    </reaction>
</comment>
<comment type="catalytic activity">
    <reaction evidence="15">
        <text>(3S)-3-hydroxybutanoyl-CoA = (3R)-3-hydroxybutanoyl-CoA</text>
        <dbReference type="Rhea" id="RHEA:21760"/>
        <dbReference type="ChEBI" id="CHEBI:57315"/>
        <dbReference type="ChEBI" id="CHEBI:57316"/>
        <dbReference type="EC" id="5.1.2.3"/>
    </reaction>
</comment>
<dbReference type="InterPro" id="IPR018376">
    <property type="entry name" value="Enoyl-CoA_hyd/isom_CS"/>
</dbReference>
<evidence type="ECO:0000256" key="2">
    <source>
        <dbReference type="ARBA" id="ARBA00000765"/>
    </source>
</evidence>
<keyword evidence="19" id="KW-1133">Transmembrane helix</keyword>
<dbReference type="PANTHER" id="PTHR23309">
    <property type="entry name" value="3-HYDROXYACYL-COA DEHYROGENASE"/>
    <property type="match status" value="1"/>
</dbReference>
<evidence type="ECO:0000256" key="12">
    <source>
        <dbReference type="ARBA" id="ARBA00023235"/>
    </source>
</evidence>
<evidence type="ECO:0000256" key="1">
    <source>
        <dbReference type="ARBA" id="ARBA00000452"/>
    </source>
</evidence>
<comment type="subcellular location">
    <subcellularLocation>
        <location evidence="3">Peroxisome</location>
    </subcellularLocation>
</comment>
<dbReference type="EMBL" id="CM001750">
    <property type="protein sequence ID" value="KJB72709.1"/>
    <property type="molecule type" value="Genomic_DNA"/>
</dbReference>
<comment type="similarity">
    <text evidence="18">Belongs to the enoyl-CoA hydratase/isomerase family.</text>
</comment>
<comment type="pathway">
    <text evidence="4">Lipid metabolism; fatty acid beta-oxidation.</text>
</comment>
<evidence type="ECO:0000256" key="16">
    <source>
        <dbReference type="ARBA" id="ARBA00023709"/>
    </source>
</evidence>
<dbReference type="GO" id="GO:0070403">
    <property type="term" value="F:NAD+ binding"/>
    <property type="evidence" value="ECO:0007669"/>
    <property type="project" value="InterPro"/>
</dbReference>
<dbReference type="GO" id="GO:0008692">
    <property type="term" value="F:3-hydroxybutyryl-CoA epimerase activity"/>
    <property type="evidence" value="ECO:0007669"/>
    <property type="project" value="UniProtKB-EC"/>
</dbReference>
<dbReference type="Pfam" id="PF00725">
    <property type="entry name" value="3HCDH"/>
    <property type="match status" value="1"/>
</dbReference>
<dbReference type="PROSITE" id="PS00166">
    <property type="entry name" value="ENOYL_COA_HYDRATASE"/>
    <property type="match status" value="1"/>
</dbReference>
<evidence type="ECO:0000256" key="3">
    <source>
        <dbReference type="ARBA" id="ARBA00004275"/>
    </source>
</evidence>
<keyword evidence="19" id="KW-0812">Transmembrane</keyword>
<dbReference type="SUPFAM" id="SSF48179">
    <property type="entry name" value="6-phosphogluconate dehydrogenase C-terminal domain-like"/>
    <property type="match status" value="1"/>
</dbReference>
<keyword evidence="10" id="KW-0443">Lipid metabolism</keyword>
<comment type="similarity">
    <text evidence="6">In the N-terminal section; belongs to the enoyl-CoA hydratase/isomerase family.</text>
</comment>
<evidence type="ECO:0000256" key="11">
    <source>
        <dbReference type="ARBA" id="ARBA00023140"/>
    </source>
</evidence>
<dbReference type="GO" id="GO:0004300">
    <property type="term" value="F:enoyl-CoA hydratase activity"/>
    <property type="evidence" value="ECO:0007669"/>
    <property type="project" value="UniProtKB-EC"/>
</dbReference>
<dbReference type="InterPro" id="IPR001753">
    <property type="entry name" value="Enoyl-CoA_hydra/iso"/>
</dbReference>
<evidence type="ECO:0000256" key="15">
    <source>
        <dbReference type="ARBA" id="ARBA00023701"/>
    </source>
</evidence>
<accession>A0A0D2UVA0</accession>
<dbReference type="Gene3D" id="1.10.1040.50">
    <property type="match status" value="1"/>
</dbReference>
<dbReference type="InterPro" id="IPR006176">
    <property type="entry name" value="3-OHacyl-CoA_DH_NAD-bd"/>
</dbReference>
<dbReference type="InterPro" id="IPR036291">
    <property type="entry name" value="NAD(P)-bd_dom_sf"/>
</dbReference>
<dbReference type="PANTHER" id="PTHR23309:SF9">
    <property type="entry name" value="PEROXISOMAL FATTY ACID BETA-OXIDATION MULTIFUNCTIONAL PROTEIN MFP2"/>
    <property type="match status" value="1"/>
</dbReference>
<dbReference type="GO" id="GO:0003857">
    <property type="term" value="F:(3S)-3-hydroxyacyl-CoA dehydrogenase (NAD+) activity"/>
    <property type="evidence" value="ECO:0007669"/>
    <property type="project" value="TreeGrafter"/>
</dbReference>
<evidence type="ECO:0000256" key="9">
    <source>
        <dbReference type="ARBA" id="ARBA00023027"/>
    </source>
</evidence>
<comment type="catalytic activity">
    <reaction evidence="16">
        <text>a (3S)-3-hydroxyacyl-CoA = a (2E)-enoyl-CoA + H2O</text>
        <dbReference type="Rhea" id="RHEA:16105"/>
        <dbReference type="ChEBI" id="CHEBI:15377"/>
        <dbReference type="ChEBI" id="CHEBI:57318"/>
        <dbReference type="ChEBI" id="CHEBI:58856"/>
        <dbReference type="EC" id="4.2.1.17"/>
    </reaction>
</comment>
<dbReference type="CDD" id="cd06558">
    <property type="entry name" value="crotonase-like"/>
    <property type="match status" value="1"/>
</dbReference>
<comment type="similarity">
    <text evidence="5">In the central section; belongs to the 3-hydroxyacyl-CoA dehydrogenase family.</text>
</comment>
<evidence type="ECO:0000256" key="14">
    <source>
        <dbReference type="ARBA" id="ARBA00023268"/>
    </source>
</evidence>
<evidence type="ECO:0000256" key="19">
    <source>
        <dbReference type="SAM" id="Phobius"/>
    </source>
</evidence>
<dbReference type="Pfam" id="PF02737">
    <property type="entry name" value="3HCDH_N"/>
    <property type="match status" value="1"/>
</dbReference>
<dbReference type="InterPro" id="IPR006180">
    <property type="entry name" value="3-OHacyl-CoA_DH_CS"/>
</dbReference>
<keyword evidence="23" id="KW-1185">Reference proteome</keyword>
<evidence type="ECO:0000256" key="10">
    <source>
        <dbReference type="ARBA" id="ARBA00023098"/>
    </source>
</evidence>
<evidence type="ECO:0000313" key="22">
    <source>
        <dbReference type="EMBL" id="KJB72709.1"/>
    </source>
</evidence>
<evidence type="ECO:0000259" key="21">
    <source>
        <dbReference type="Pfam" id="PF02737"/>
    </source>
</evidence>
<dbReference type="FunFam" id="3.40.50.720:FF:000009">
    <property type="entry name" value="Fatty oxidation complex, alpha subunit"/>
    <property type="match status" value="1"/>
</dbReference>
<dbReference type="GO" id="GO:0005777">
    <property type="term" value="C:peroxisome"/>
    <property type="evidence" value="ECO:0007669"/>
    <property type="project" value="UniProtKB-SubCell"/>
</dbReference>
<keyword evidence="7" id="KW-0276">Fatty acid metabolism</keyword>
<dbReference type="Gramene" id="KJB72709">
    <property type="protein sequence ID" value="KJB72709"/>
    <property type="gene ID" value="B456_011G191800"/>
</dbReference>
<dbReference type="GO" id="GO:0006635">
    <property type="term" value="P:fatty acid beta-oxidation"/>
    <property type="evidence" value="ECO:0007669"/>
    <property type="project" value="UniProtKB-UniPathway"/>
</dbReference>
<reference evidence="22 23" key="1">
    <citation type="journal article" date="2012" name="Nature">
        <title>Repeated polyploidization of Gossypium genomes and the evolution of spinnable cotton fibres.</title>
        <authorList>
            <person name="Paterson A.H."/>
            <person name="Wendel J.F."/>
            <person name="Gundlach H."/>
            <person name="Guo H."/>
            <person name="Jenkins J."/>
            <person name="Jin D."/>
            <person name="Llewellyn D."/>
            <person name="Showmaker K.C."/>
            <person name="Shu S."/>
            <person name="Udall J."/>
            <person name="Yoo M.J."/>
            <person name="Byers R."/>
            <person name="Chen W."/>
            <person name="Doron-Faigenboim A."/>
            <person name="Duke M.V."/>
            <person name="Gong L."/>
            <person name="Grimwood J."/>
            <person name="Grover C."/>
            <person name="Grupp K."/>
            <person name="Hu G."/>
            <person name="Lee T.H."/>
            <person name="Li J."/>
            <person name="Lin L."/>
            <person name="Liu T."/>
            <person name="Marler B.S."/>
            <person name="Page J.T."/>
            <person name="Roberts A.W."/>
            <person name="Romanel E."/>
            <person name="Sanders W.S."/>
            <person name="Szadkowski E."/>
            <person name="Tan X."/>
            <person name="Tang H."/>
            <person name="Xu C."/>
            <person name="Wang J."/>
            <person name="Wang Z."/>
            <person name="Zhang D."/>
            <person name="Zhang L."/>
            <person name="Ashrafi H."/>
            <person name="Bedon F."/>
            <person name="Bowers J.E."/>
            <person name="Brubaker C.L."/>
            <person name="Chee P.W."/>
            <person name="Das S."/>
            <person name="Gingle A.R."/>
            <person name="Haigler C.H."/>
            <person name="Harker D."/>
            <person name="Hoffmann L.V."/>
            <person name="Hovav R."/>
            <person name="Jones D.C."/>
            <person name="Lemke C."/>
            <person name="Mansoor S."/>
            <person name="ur Rahman M."/>
            <person name="Rainville L.N."/>
            <person name="Rambani A."/>
            <person name="Reddy U.K."/>
            <person name="Rong J.K."/>
            <person name="Saranga Y."/>
            <person name="Scheffler B.E."/>
            <person name="Scheffler J.A."/>
            <person name="Stelly D.M."/>
            <person name="Triplett B.A."/>
            <person name="Van Deynze A."/>
            <person name="Vaslin M.F."/>
            <person name="Waghmare V.N."/>
            <person name="Walford S.A."/>
            <person name="Wright R.J."/>
            <person name="Zaki E.A."/>
            <person name="Zhang T."/>
            <person name="Dennis E.S."/>
            <person name="Mayer K.F."/>
            <person name="Peterson D.G."/>
            <person name="Rokhsar D.S."/>
            <person name="Wang X."/>
            <person name="Schmutz J."/>
        </authorList>
    </citation>
    <scope>NUCLEOTIDE SEQUENCE [LARGE SCALE GENOMIC DNA]</scope>
</reference>
<feature type="domain" description="3-hydroxyacyl-CoA dehydrogenase C-terminal" evidence="20">
    <location>
        <begin position="495"/>
        <end position="588"/>
    </location>
</feature>
<comment type="catalytic activity">
    <reaction evidence="17">
        <text>a 4-saturated-(3S)-3-hydroxyacyl-CoA = a (3E)-enoyl-CoA + H2O</text>
        <dbReference type="Rhea" id="RHEA:20724"/>
        <dbReference type="ChEBI" id="CHEBI:15377"/>
        <dbReference type="ChEBI" id="CHEBI:58521"/>
        <dbReference type="ChEBI" id="CHEBI:137480"/>
        <dbReference type="EC" id="4.2.1.17"/>
    </reaction>
</comment>
<evidence type="ECO:0000313" key="23">
    <source>
        <dbReference type="Proteomes" id="UP000032304"/>
    </source>
</evidence>
<feature type="domain" description="3-hydroxyacyl-CoA dehydrogenase NAD binding" evidence="21">
    <location>
        <begin position="314"/>
        <end position="492"/>
    </location>
</feature>
<keyword evidence="11" id="KW-0576">Peroxisome</keyword>
<evidence type="ECO:0000256" key="4">
    <source>
        <dbReference type="ARBA" id="ARBA00005005"/>
    </source>
</evidence>
<gene>
    <name evidence="22" type="ORF">B456_011G191800</name>
</gene>
<dbReference type="Proteomes" id="UP000032304">
    <property type="component" value="Chromosome 11"/>
</dbReference>
<dbReference type="InterPro" id="IPR008927">
    <property type="entry name" value="6-PGluconate_DH-like_C_sf"/>
</dbReference>